<protein>
    <recommendedName>
        <fullName evidence="1">N-acetyltransferase domain-containing protein</fullName>
    </recommendedName>
</protein>
<evidence type="ECO:0000313" key="3">
    <source>
        <dbReference type="Proteomes" id="UP001500888"/>
    </source>
</evidence>
<name>A0ABP7IWP4_9ACTN</name>
<evidence type="ECO:0000259" key="1">
    <source>
        <dbReference type="PROSITE" id="PS51186"/>
    </source>
</evidence>
<comment type="caution">
    <text evidence="2">The sequence shown here is derived from an EMBL/GenBank/DDBJ whole genome shotgun (WGS) entry which is preliminary data.</text>
</comment>
<organism evidence="2 3">
    <name type="scientific">Sphaerisporangium flaviroseum</name>
    <dbReference type="NCBI Taxonomy" id="509199"/>
    <lineage>
        <taxon>Bacteria</taxon>
        <taxon>Bacillati</taxon>
        <taxon>Actinomycetota</taxon>
        <taxon>Actinomycetes</taxon>
        <taxon>Streptosporangiales</taxon>
        <taxon>Streptosporangiaceae</taxon>
        <taxon>Sphaerisporangium</taxon>
    </lineage>
</organism>
<keyword evidence="3" id="KW-1185">Reference proteome</keyword>
<evidence type="ECO:0000313" key="2">
    <source>
        <dbReference type="EMBL" id="GAA3828633.1"/>
    </source>
</evidence>
<dbReference type="InterPro" id="IPR038740">
    <property type="entry name" value="BioF2-like_GNAT_dom"/>
</dbReference>
<dbReference type="SUPFAM" id="SSF55729">
    <property type="entry name" value="Acyl-CoA N-acyltransferases (Nat)"/>
    <property type="match status" value="1"/>
</dbReference>
<accession>A0ABP7IWP4</accession>
<dbReference type="Pfam" id="PF13480">
    <property type="entry name" value="Acetyltransf_6"/>
    <property type="match status" value="1"/>
</dbReference>
<dbReference type="Gene3D" id="3.40.630.30">
    <property type="match status" value="1"/>
</dbReference>
<feature type="domain" description="N-acetyltransferase" evidence="1">
    <location>
        <begin position="98"/>
        <end position="240"/>
    </location>
</feature>
<dbReference type="InterPro" id="IPR016181">
    <property type="entry name" value="Acyl_CoA_acyltransferase"/>
</dbReference>
<dbReference type="PROSITE" id="PS51186">
    <property type="entry name" value="GNAT"/>
    <property type="match status" value="1"/>
</dbReference>
<sequence length="319" mass="34724">MKRKVAFGMPLTAVTAEEALNGDWLRCRHEVDVVRVQDPPVELWGPLAEAGFHPKPQVVVWRAATAGSEEEFLAPLPSKDRRNVFAARRRVLAAGLRFDVRPVSPALLDVFLPLYESQVATMRHGWAVASRQREAILAAAEEYFAVCVTDGEEFAGACLTLLSGERDEARARFAALAPGPRATGLARLLYMEVIAEARRRGITWVSLGSDPNLYGHIVKPGLFGFKSRLGFVPVPSHLVDAGSGSDQADRIVGLSALTDPALVLAYAPGDDGAPQRGPALRAEVFTSADRLDVRPYSPHHLTGVRLHRTDEPALDTARR</sequence>
<dbReference type="Proteomes" id="UP001500888">
    <property type="component" value="Unassembled WGS sequence"/>
</dbReference>
<proteinExistence type="predicted"/>
<dbReference type="RefSeq" id="WP_344946770.1">
    <property type="nucleotide sequence ID" value="NZ_BAAAZR010000027.1"/>
</dbReference>
<gene>
    <name evidence="2" type="ORF">GCM10022226_56840</name>
</gene>
<dbReference type="InterPro" id="IPR000182">
    <property type="entry name" value="GNAT_dom"/>
</dbReference>
<dbReference type="EMBL" id="BAAAZR010000027">
    <property type="protein sequence ID" value="GAA3828633.1"/>
    <property type="molecule type" value="Genomic_DNA"/>
</dbReference>
<reference evidence="3" key="1">
    <citation type="journal article" date="2019" name="Int. J. Syst. Evol. Microbiol.">
        <title>The Global Catalogue of Microorganisms (GCM) 10K type strain sequencing project: providing services to taxonomists for standard genome sequencing and annotation.</title>
        <authorList>
            <consortium name="The Broad Institute Genomics Platform"/>
            <consortium name="The Broad Institute Genome Sequencing Center for Infectious Disease"/>
            <person name="Wu L."/>
            <person name="Ma J."/>
        </authorList>
    </citation>
    <scope>NUCLEOTIDE SEQUENCE [LARGE SCALE GENOMIC DNA]</scope>
    <source>
        <strain evidence="3">JCM 16908</strain>
    </source>
</reference>